<dbReference type="InterPro" id="IPR000164">
    <property type="entry name" value="Histone_H3/CENP-A"/>
</dbReference>
<evidence type="ECO:0000256" key="2">
    <source>
        <dbReference type="ARBA" id="ARBA00010343"/>
    </source>
</evidence>
<evidence type="ECO:0000256" key="5">
    <source>
        <dbReference type="SAM" id="MobiDB-lite"/>
    </source>
</evidence>
<keyword evidence="3" id="KW-0238">DNA-binding</keyword>
<evidence type="ECO:0000256" key="3">
    <source>
        <dbReference type="ARBA" id="ARBA00023125"/>
    </source>
</evidence>
<dbReference type="Gene3D" id="1.10.20.10">
    <property type="entry name" value="Histone, subunit A"/>
    <property type="match status" value="1"/>
</dbReference>
<feature type="domain" description="Core Histone H2A/H2B/H3" evidence="6">
    <location>
        <begin position="50"/>
        <end position="127"/>
    </location>
</feature>
<comment type="similarity">
    <text evidence="2">Belongs to the histone H3 family.</text>
</comment>
<protein>
    <recommendedName>
        <fullName evidence="6">Core Histone H2A/H2B/H3 domain-containing protein</fullName>
    </recommendedName>
</protein>
<feature type="compositionally biased region" description="Low complexity" evidence="5">
    <location>
        <begin position="1"/>
        <end position="21"/>
    </location>
</feature>
<sequence length="175" mass="20098">MVRGRSSAAEPAEPASSSGARRGVRRDRETERNAAHMGRRPMEREILKLQQDHNFLSIPKTAFGRLVRDIQSSFAEEPLRFSSEALELLQMATEEYLMYLFADGYLATAHRRRVTLSSEDVRLVRRLRQWGHQRKTLRERGRGQPNGNGLQPKSDGLQPKRDKEIASRLEAIAFR</sequence>
<feature type="region of interest" description="Disordered" evidence="5">
    <location>
        <begin position="1"/>
        <end position="43"/>
    </location>
</feature>
<dbReference type="PRINTS" id="PR00622">
    <property type="entry name" value="HISTONEH3"/>
</dbReference>
<dbReference type="InterPro" id="IPR009072">
    <property type="entry name" value="Histone-fold"/>
</dbReference>
<evidence type="ECO:0000256" key="1">
    <source>
        <dbReference type="ARBA" id="ARBA00004123"/>
    </source>
</evidence>
<evidence type="ECO:0000256" key="4">
    <source>
        <dbReference type="ARBA" id="ARBA00023242"/>
    </source>
</evidence>
<dbReference type="EMBL" id="CAXAMN010022662">
    <property type="protein sequence ID" value="CAK9071716.1"/>
    <property type="molecule type" value="Genomic_DNA"/>
</dbReference>
<feature type="region of interest" description="Disordered" evidence="5">
    <location>
        <begin position="134"/>
        <end position="163"/>
    </location>
</feature>
<organism evidence="7 8">
    <name type="scientific">Durusdinium trenchii</name>
    <dbReference type="NCBI Taxonomy" id="1381693"/>
    <lineage>
        <taxon>Eukaryota</taxon>
        <taxon>Sar</taxon>
        <taxon>Alveolata</taxon>
        <taxon>Dinophyceae</taxon>
        <taxon>Suessiales</taxon>
        <taxon>Symbiodiniaceae</taxon>
        <taxon>Durusdinium</taxon>
    </lineage>
</organism>
<proteinExistence type="inferred from homology"/>
<keyword evidence="8" id="KW-1185">Reference proteome</keyword>
<reference evidence="7 8" key="1">
    <citation type="submission" date="2024-02" db="EMBL/GenBank/DDBJ databases">
        <authorList>
            <person name="Chen Y."/>
            <person name="Shah S."/>
            <person name="Dougan E. K."/>
            <person name="Thang M."/>
            <person name="Chan C."/>
        </authorList>
    </citation>
    <scope>NUCLEOTIDE SEQUENCE [LARGE SCALE GENOMIC DNA]</scope>
</reference>
<comment type="subcellular location">
    <subcellularLocation>
        <location evidence="1">Nucleus</location>
    </subcellularLocation>
</comment>
<accession>A0ABP0P7I7</accession>
<dbReference type="SUPFAM" id="SSF47113">
    <property type="entry name" value="Histone-fold"/>
    <property type="match status" value="1"/>
</dbReference>
<dbReference type="Proteomes" id="UP001642484">
    <property type="component" value="Unassembled WGS sequence"/>
</dbReference>
<dbReference type="PANTHER" id="PTHR45810:SF1">
    <property type="entry name" value="HISTONE H3-LIKE CENTROMERIC PROTEIN A"/>
    <property type="match status" value="1"/>
</dbReference>
<comment type="caution">
    <text evidence="7">The sequence shown here is derived from an EMBL/GenBank/DDBJ whole genome shotgun (WGS) entry which is preliminary data.</text>
</comment>
<keyword evidence="4" id="KW-0539">Nucleus</keyword>
<dbReference type="SMART" id="SM00428">
    <property type="entry name" value="H3"/>
    <property type="match status" value="1"/>
</dbReference>
<evidence type="ECO:0000313" key="7">
    <source>
        <dbReference type="EMBL" id="CAK9071716.1"/>
    </source>
</evidence>
<dbReference type="Pfam" id="PF00125">
    <property type="entry name" value="Histone"/>
    <property type="match status" value="1"/>
</dbReference>
<evidence type="ECO:0000313" key="8">
    <source>
        <dbReference type="Proteomes" id="UP001642484"/>
    </source>
</evidence>
<dbReference type="PANTHER" id="PTHR45810">
    <property type="entry name" value="HISTONE H3.2"/>
    <property type="match status" value="1"/>
</dbReference>
<gene>
    <name evidence="7" type="ORF">CCMP2556_LOCUS35254</name>
</gene>
<evidence type="ECO:0000259" key="6">
    <source>
        <dbReference type="Pfam" id="PF00125"/>
    </source>
</evidence>
<name>A0ABP0P7I7_9DINO</name>
<dbReference type="InterPro" id="IPR007125">
    <property type="entry name" value="H2A/H2B/H3"/>
</dbReference>
<feature type="compositionally biased region" description="Basic and acidic residues" evidence="5">
    <location>
        <begin position="26"/>
        <end position="43"/>
    </location>
</feature>